<evidence type="ECO:0000313" key="5">
    <source>
        <dbReference type="EMBL" id="KAF0694598.1"/>
    </source>
</evidence>
<feature type="domain" description="Acyltransferase 3" evidence="3">
    <location>
        <begin position="76"/>
        <end position="410"/>
    </location>
</feature>
<organism evidence="6 7">
    <name type="scientific">Aphanomyces stellatus</name>
    <dbReference type="NCBI Taxonomy" id="120398"/>
    <lineage>
        <taxon>Eukaryota</taxon>
        <taxon>Sar</taxon>
        <taxon>Stramenopiles</taxon>
        <taxon>Oomycota</taxon>
        <taxon>Saprolegniomycetes</taxon>
        <taxon>Saprolegniales</taxon>
        <taxon>Verrucalvaceae</taxon>
        <taxon>Aphanomyces</taxon>
    </lineage>
</organism>
<proteinExistence type="predicted"/>
<dbReference type="AlphaFoldDB" id="A0A485L195"/>
<evidence type="ECO:0000313" key="7">
    <source>
        <dbReference type="Proteomes" id="UP000332933"/>
    </source>
</evidence>
<feature type="transmembrane region" description="Helical" evidence="2">
    <location>
        <begin position="261"/>
        <end position="284"/>
    </location>
</feature>
<dbReference type="Proteomes" id="UP000332933">
    <property type="component" value="Unassembled WGS sequence"/>
</dbReference>
<protein>
    <submittedName>
        <fullName evidence="6">Aste57867_14541 protein</fullName>
    </submittedName>
</protein>
<evidence type="ECO:0000259" key="3">
    <source>
        <dbReference type="Pfam" id="PF01757"/>
    </source>
</evidence>
<keyword evidence="2" id="KW-0472">Membrane</keyword>
<feature type="transmembrane region" description="Helical" evidence="2">
    <location>
        <begin position="423"/>
        <end position="444"/>
    </location>
</feature>
<dbReference type="InterPro" id="IPR002656">
    <property type="entry name" value="Acyl_transf_3_dom"/>
</dbReference>
<dbReference type="InterPro" id="IPR043968">
    <property type="entry name" value="SGNH"/>
</dbReference>
<evidence type="ECO:0000259" key="4">
    <source>
        <dbReference type="Pfam" id="PF19040"/>
    </source>
</evidence>
<dbReference type="GO" id="GO:0016020">
    <property type="term" value="C:membrane"/>
    <property type="evidence" value="ECO:0007669"/>
    <property type="project" value="TreeGrafter"/>
</dbReference>
<feature type="transmembrane region" description="Helical" evidence="2">
    <location>
        <begin position="390"/>
        <end position="411"/>
    </location>
</feature>
<feature type="transmembrane region" description="Helical" evidence="2">
    <location>
        <begin position="101"/>
        <end position="121"/>
    </location>
</feature>
<feature type="transmembrane region" description="Helical" evidence="2">
    <location>
        <begin position="234"/>
        <end position="255"/>
    </location>
</feature>
<dbReference type="EMBL" id="CAADRA010005572">
    <property type="protein sequence ID" value="VFT91363.1"/>
    <property type="molecule type" value="Genomic_DNA"/>
</dbReference>
<dbReference type="Pfam" id="PF01757">
    <property type="entry name" value="Acyl_transf_3"/>
    <property type="match status" value="1"/>
</dbReference>
<keyword evidence="2" id="KW-0812">Transmembrane</keyword>
<feature type="transmembrane region" description="Helical" evidence="2">
    <location>
        <begin position="296"/>
        <end position="319"/>
    </location>
</feature>
<evidence type="ECO:0000313" key="6">
    <source>
        <dbReference type="EMBL" id="VFT91363.1"/>
    </source>
</evidence>
<feature type="region of interest" description="Disordered" evidence="1">
    <location>
        <begin position="1"/>
        <end position="38"/>
    </location>
</feature>
<reference evidence="6 7" key="1">
    <citation type="submission" date="2019-03" db="EMBL/GenBank/DDBJ databases">
        <authorList>
            <person name="Gaulin E."/>
            <person name="Dumas B."/>
        </authorList>
    </citation>
    <scope>NUCLEOTIDE SEQUENCE [LARGE SCALE GENOMIC DNA]</scope>
    <source>
        <strain evidence="6">CBS 568.67</strain>
    </source>
</reference>
<evidence type="ECO:0000256" key="2">
    <source>
        <dbReference type="SAM" id="Phobius"/>
    </source>
</evidence>
<feature type="transmembrane region" description="Helical" evidence="2">
    <location>
        <begin position="79"/>
        <end position="95"/>
    </location>
</feature>
<gene>
    <name evidence="6" type="primary">Aste57867_14541</name>
    <name evidence="5" type="ORF">As57867_014487</name>
    <name evidence="6" type="ORF">ASTE57867_14541</name>
</gene>
<feature type="transmembrane region" description="Helical" evidence="2">
    <location>
        <begin position="352"/>
        <end position="370"/>
    </location>
</feature>
<feature type="domain" description="SGNH" evidence="4">
    <location>
        <begin position="513"/>
        <end position="739"/>
    </location>
</feature>
<dbReference type="GO" id="GO:0000271">
    <property type="term" value="P:polysaccharide biosynthetic process"/>
    <property type="evidence" value="ECO:0007669"/>
    <property type="project" value="TreeGrafter"/>
</dbReference>
<evidence type="ECO:0000256" key="1">
    <source>
        <dbReference type="SAM" id="MobiDB-lite"/>
    </source>
</evidence>
<accession>A0A485L195</accession>
<feature type="transmembrane region" description="Helical" evidence="2">
    <location>
        <begin position="325"/>
        <end position="345"/>
    </location>
</feature>
<reference evidence="5" key="2">
    <citation type="submission" date="2019-06" db="EMBL/GenBank/DDBJ databases">
        <title>Genomics analysis of Aphanomyces spp. identifies a new class of oomycete effector associated with host adaptation.</title>
        <authorList>
            <person name="Gaulin E."/>
        </authorList>
    </citation>
    <scope>NUCLEOTIDE SEQUENCE</scope>
    <source>
        <strain evidence="5">CBS 578.67</strain>
    </source>
</reference>
<dbReference type="GO" id="GO:0016747">
    <property type="term" value="F:acyltransferase activity, transferring groups other than amino-acyl groups"/>
    <property type="evidence" value="ECO:0007669"/>
    <property type="project" value="InterPro"/>
</dbReference>
<keyword evidence="7" id="KW-1185">Reference proteome</keyword>
<dbReference type="EMBL" id="VJMH01005551">
    <property type="protein sequence ID" value="KAF0694598.1"/>
    <property type="molecule type" value="Genomic_DNA"/>
</dbReference>
<name>A0A485L195_9STRA</name>
<dbReference type="OrthoDB" id="207378at2759"/>
<dbReference type="Pfam" id="PF19040">
    <property type="entry name" value="SGNH"/>
    <property type="match status" value="1"/>
</dbReference>
<sequence length="771" mass="85286">MSSSGETADTAALVESPPSLEQLREHEDILPESSPDVSDTSFLVRLSDHLPELKSHPPDSSRSHVSVTVEHSYRPDIDGLRAFAVVVLLVFHAYPDIFPSGFIGVDIFFVVSGFLVSRTLFKEHLDGTFTYLEFYARRVRRVGPLLVVVLLFTLCLGRLWLLPGPLKETTATMVAACVFGANVQLLTAGKSYWNATEVAENPLLHLWSLGVGAQFYILWPVATALLVRLSVRKALLAQLALLLASFFCNVAFLGFRQGNKYAFYFPLSRFWQLSLGGLVAYVNLPTTTSRVTTSTLSSVAATALSFSGVAAIVVALAVLGPKSRYPGYWGLLPTLGTAAVIFAGPATPLNKYLFGLPPVAYLGQISYGIYLWNWPLLVFSFVEVPDASLIYSPTSMSFLSILVSVISFYLIQNNLRRTNSPHVIAVVVGFLILLLAFALCVYKFPATFSTTFANQQAVRYRVNWSKPPRQARLFDRKIRVAIADRYNYTGFDRISDAEDPTRDGLRVLNRSTNTSTPIVLALGDSHMNMVIPRFQRLWEFATNYSHPFPTVYLRGRNDEPPLACSPNHTLDVALIKQLKPKIVFYNADWNQFLRGRGSGPKGATPICCAANDSGACANQSRDDVVDLLTRFEAELKELRALGIQVFVNTINPFNSAYSPSAMLRRGVHEPLPAPVSRLAFRKKYKDTIGLLEKAMANANATLIDLSDNMCYNDLCQVVSMREGEPVMWDTHHIRPFFARNYLTSIDAVVAAALDCPEPFLCRGGCGPCVLE</sequence>
<keyword evidence="2" id="KW-1133">Transmembrane helix</keyword>
<feature type="transmembrane region" description="Helical" evidence="2">
    <location>
        <begin position="206"/>
        <end position="227"/>
    </location>
</feature>
<feature type="transmembrane region" description="Helical" evidence="2">
    <location>
        <begin position="142"/>
        <end position="161"/>
    </location>
</feature>
<dbReference type="PANTHER" id="PTHR23028">
    <property type="entry name" value="ACETYLTRANSFERASE"/>
    <property type="match status" value="1"/>
</dbReference>
<dbReference type="InterPro" id="IPR050879">
    <property type="entry name" value="Acyltransferase_3"/>
</dbReference>
<dbReference type="PANTHER" id="PTHR23028:SF53">
    <property type="entry name" value="ACYL_TRANSF_3 DOMAIN-CONTAINING PROTEIN"/>
    <property type="match status" value="1"/>
</dbReference>